<feature type="domain" description="Thiamine phosphate synthase/TenI" evidence="3">
    <location>
        <begin position="4"/>
        <end position="179"/>
    </location>
</feature>
<evidence type="ECO:0000313" key="4">
    <source>
        <dbReference type="EMBL" id="RFU67520.1"/>
    </source>
</evidence>
<keyword evidence="5" id="KW-1185">Reference proteome</keyword>
<dbReference type="Proteomes" id="UP000264541">
    <property type="component" value="Unassembled WGS sequence"/>
</dbReference>
<dbReference type="Pfam" id="PF02581">
    <property type="entry name" value="TMP-TENI"/>
    <property type="match status" value="1"/>
</dbReference>
<dbReference type="AlphaFoldDB" id="A0A372LLN1"/>
<dbReference type="Gene3D" id="3.20.20.70">
    <property type="entry name" value="Aldolase class I"/>
    <property type="match status" value="1"/>
</dbReference>
<dbReference type="InterPro" id="IPR022998">
    <property type="entry name" value="ThiamineP_synth_TenI"/>
</dbReference>
<dbReference type="NCBIfam" id="NF005819">
    <property type="entry name" value="PRK07695.1"/>
    <property type="match status" value="1"/>
</dbReference>
<evidence type="ECO:0000259" key="3">
    <source>
        <dbReference type="Pfam" id="PF02581"/>
    </source>
</evidence>
<organism evidence="4 5">
    <name type="scientific">Peribacillus saganii</name>
    <dbReference type="NCBI Taxonomy" id="2303992"/>
    <lineage>
        <taxon>Bacteria</taxon>
        <taxon>Bacillati</taxon>
        <taxon>Bacillota</taxon>
        <taxon>Bacilli</taxon>
        <taxon>Bacillales</taxon>
        <taxon>Bacillaceae</taxon>
        <taxon>Peribacillus</taxon>
    </lineage>
</organism>
<dbReference type="InterPro" id="IPR036206">
    <property type="entry name" value="ThiamineP_synth_sf"/>
</dbReference>
<protein>
    <submittedName>
        <fullName evidence="4">Thiazole tautomerase TenI</fullName>
    </submittedName>
</protein>
<dbReference type="SUPFAM" id="SSF51391">
    <property type="entry name" value="Thiamin phosphate synthase"/>
    <property type="match status" value="1"/>
</dbReference>
<proteinExistence type="predicted"/>
<dbReference type="EMBL" id="QVTE01000043">
    <property type="protein sequence ID" value="RFU67520.1"/>
    <property type="molecule type" value="Genomic_DNA"/>
</dbReference>
<evidence type="ECO:0000313" key="5">
    <source>
        <dbReference type="Proteomes" id="UP000264541"/>
    </source>
</evidence>
<keyword evidence="2" id="KW-0784">Thiamine biosynthesis</keyword>
<dbReference type="GO" id="GO:0005737">
    <property type="term" value="C:cytoplasm"/>
    <property type="evidence" value="ECO:0007669"/>
    <property type="project" value="TreeGrafter"/>
</dbReference>
<dbReference type="OrthoDB" id="9815348at2"/>
<dbReference type="PANTHER" id="PTHR20857:SF22">
    <property type="entry name" value="THIAZOLE TAUTOMERASE"/>
    <property type="match status" value="1"/>
</dbReference>
<dbReference type="GO" id="GO:0009228">
    <property type="term" value="P:thiamine biosynthetic process"/>
    <property type="evidence" value="ECO:0007669"/>
    <property type="project" value="UniProtKB-KW"/>
</dbReference>
<accession>A0A372LLN1</accession>
<reference evidence="4 5" key="1">
    <citation type="submission" date="2018-08" db="EMBL/GenBank/DDBJ databases">
        <title>Bacillus chawlae sp. nov., Bacillus glennii sp. nov., and Bacillus saganii sp. nov. Isolated from the Vehicle Assembly Building at Kennedy Space Center where the Viking Spacecraft were Assembled.</title>
        <authorList>
            <person name="Seuylemezian A."/>
            <person name="Vaishampayan P."/>
        </authorList>
    </citation>
    <scope>NUCLEOTIDE SEQUENCE [LARGE SCALE GENOMIC DNA]</scope>
    <source>
        <strain evidence="4 5">V47-23a</strain>
    </source>
</reference>
<dbReference type="RefSeq" id="WP_117327516.1">
    <property type="nucleotide sequence ID" value="NZ_QVTE01000043.1"/>
</dbReference>
<comment type="pathway">
    <text evidence="1">Cofactor biosynthesis; thiamine diphosphate biosynthesis.</text>
</comment>
<sequence>MKLLAVTDDRHSVCKLASMIIQIKDIVDFIHIREKSKTSAELMSLLKLLENGKVDMAKMVINDRLDIACDKNIPTVHLPGHGLPVKMVRAKFPYLRIGRSVHSFEEAREAKDDGADYVLYGHVFETNSKKGKPPRGTSELTKIKKTLQIPVYAIGGITPARIKEIHQTKADGIAIMSGIFSADNPAAAAERLLEICLGEKNEKNF</sequence>
<gene>
    <name evidence="4" type="primary">tenI</name>
    <name evidence="4" type="ORF">D0469_14835</name>
</gene>
<dbReference type="CDD" id="cd00564">
    <property type="entry name" value="TMP_TenI"/>
    <property type="match status" value="1"/>
</dbReference>
<dbReference type="InterPro" id="IPR013785">
    <property type="entry name" value="Aldolase_TIM"/>
</dbReference>
<name>A0A372LLN1_9BACI</name>
<evidence type="ECO:0000256" key="2">
    <source>
        <dbReference type="ARBA" id="ARBA00022977"/>
    </source>
</evidence>
<dbReference type="GO" id="GO:0004789">
    <property type="term" value="F:thiamine-phosphate diphosphorylase activity"/>
    <property type="evidence" value="ECO:0007669"/>
    <property type="project" value="TreeGrafter"/>
</dbReference>
<dbReference type="PANTHER" id="PTHR20857">
    <property type="entry name" value="THIAMINE-PHOSPHATE PYROPHOSPHORYLASE"/>
    <property type="match status" value="1"/>
</dbReference>
<comment type="caution">
    <text evidence="4">The sequence shown here is derived from an EMBL/GenBank/DDBJ whole genome shotgun (WGS) entry which is preliminary data.</text>
</comment>
<evidence type="ECO:0000256" key="1">
    <source>
        <dbReference type="ARBA" id="ARBA00004948"/>
    </source>
</evidence>